<comment type="caution">
    <text evidence="1">The sequence shown here is derived from an EMBL/GenBank/DDBJ whole genome shotgun (WGS) entry which is preliminary data.</text>
</comment>
<keyword evidence="2" id="KW-1185">Reference proteome</keyword>
<reference evidence="1" key="1">
    <citation type="submission" date="2022-04" db="EMBL/GenBank/DDBJ databases">
        <title>Carnegiea gigantea Genome sequencing and assembly v2.</title>
        <authorList>
            <person name="Copetti D."/>
            <person name="Sanderson M.J."/>
            <person name="Burquez A."/>
            <person name="Wojciechowski M.F."/>
        </authorList>
    </citation>
    <scope>NUCLEOTIDE SEQUENCE</scope>
    <source>
        <strain evidence="1">SGP5-SGP5p</strain>
        <tissue evidence="1">Aerial part</tissue>
    </source>
</reference>
<dbReference type="Proteomes" id="UP001153076">
    <property type="component" value="Unassembled WGS sequence"/>
</dbReference>
<organism evidence="1 2">
    <name type="scientific">Carnegiea gigantea</name>
    <dbReference type="NCBI Taxonomy" id="171969"/>
    <lineage>
        <taxon>Eukaryota</taxon>
        <taxon>Viridiplantae</taxon>
        <taxon>Streptophyta</taxon>
        <taxon>Embryophyta</taxon>
        <taxon>Tracheophyta</taxon>
        <taxon>Spermatophyta</taxon>
        <taxon>Magnoliopsida</taxon>
        <taxon>eudicotyledons</taxon>
        <taxon>Gunneridae</taxon>
        <taxon>Pentapetalae</taxon>
        <taxon>Caryophyllales</taxon>
        <taxon>Cactineae</taxon>
        <taxon>Cactaceae</taxon>
        <taxon>Cactoideae</taxon>
        <taxon>Echinocereeae</taxon>
        <taxon>Carnegiea</taxon>
    </lineage>
</organism>
<accession>A0A9Q1KUL1</accession>
<evidence type="ECO:0000313" key="2">
    <source>
        <dbReference type="Proteomes" id="UP001153076"/>
    </source>
</evidence>
<protein>
    <submittedName>
        <fullName evidence="1">Uncharacterized protein</fullName>
    </submittedName>
</protein>
<sequence length="154" mass="17121">MAEMKEGIHFICYVGCQSDYRAYLGPHNPLGTCTLCSSSYAFILLLTSKILDLHVMVAEAPILSLNIEVSSEGGETTYREIPLVPRSECPEFPFPPTFIEARLIVRHFHSLRRAFVNSSPITIPGLMRVEDVLKSSHARCGSSHLESSLKVEVL</sequence>
<gene>
    <name evidence="1" type="ORF">Cgig2_027180</name>
</gene>
<dbReference type="EMBL" id="JAKOGI010000024">
    <property type="protein sequence ID" value="KAJ8449178.1"/>
    <property type="molecule type" value="Genomic_DNA"/>
</dbReference>
<name>A0A9Q1KUL1_9CARY</name>
<dbReference type="AlphaFoldDB" id="A0A9Q1KUL1"/>
<proteinExistence type="predicted"/>
<evidence type="ECO:0000313" key="1">
    <source>
        <dbReference type="EMBL" id="KAJ8449178.1"/>
    </source>
</evidence>